<evidence type="ECO:0000313" key="2">
    <source>
        <dbReference type="Proteomes" id="UP000295110"/>
    </source>
</evidence>
<gene>
    <name evidence="1" type="ORF">EV671_102665</name>
</gene>
<reference evidence="1 2" key="1">
    <citation type="submission" date="2019-03" db="EMBL/GenBank/DDBJ databases">
        <title>Genomic Encyclopedia of Type Strains, Phase IV (KMG-IV): sequencing the most valuable type-strain genomes for metagenomic binning, comparative biology and taxonomic classification.</title>
        <authorList>
            <person name="Goeker M."/>
        </authorList>
    </citation>
    <scope>NUCLEOTIDE SEQUENCE [LARGE SCALE GENOMIC DNA]</scope>
    <source>
        <strain evidence="1 2">DSM 654</strain>
    </source>
</reference>
<name>A0A4R3UL33_ROSSA</name>
<comment type="caution">
    <text evidence="1">The sequence shown here is derived from an EMBL/GenBank/DDBJ whole genome shotgun (WGS) entry which is preliminary data.</text>
</comment>
<keyword evidence="2" id="KW-1185">Reference proteome</keyword>
<dbReference type="AlphaFoldDB" id="A0A4R3UL33"/>
<dbReference type="Proteomes" id="UP000295110">
    <property type="component" value="Unassembled WGS sequence"/>
</dbReference>
<sequence>MNRPQSYRPFLLGALGACLVLGFGLSRDVRGAAAALVQVTNTALNPVITKAADNPARSAFATRVFPTVRSASSFVVPAGKYLVINSVTGFNNGTTAYAIAVDTSSGGTYGEQQIPFAIATRPGSWTYLQGVPVNIVADPGTTVYISVGDSDFNDSAGVNVDVRGYYVDAS</sequence>
<dbReference type="EMBL" id="SMBU01000026">
    <property type="protein sequence ID" value="TCU91347.1"/>
    <property type="molecule type" value="Genomic_DNA"/>
</dbReference>
<accession>A0A4R3UL33</accession>
<evidence type="ECO:0000313" key="1">
    <source>
        <dbReference type="EMBL" id="TCU91347.1"/>
    </source>
</evidence>
<protein>
    <submittedName>
        <fullName evidence="1">Uncharacterized protein</fullName>
    </submittedName>
</protein>
<proteinExistence type="predicted"/>
<dbReference type="RefSeq" id="WP_132574551.1">
    <property type="nucleotide sequence ID" value="NZ_CBCSGL010000022.1"/>
</dbReference>
<organism evidence="1 2">
    <name type="scientific">Roseateles saccharophilus</name>
    <name type="common">Pseudomonas saccharophila</name>
    <dbReference type="NCBI Taxonomy" id="304"/>
    <lineage>
        <taxon>Bacteria</taxon>
        <taxon>Pseudomonadati</taxon>
        <taxon>Pseudomonadota</taxon>
        <taxon>Betaproteobacteria</taxon>
        <taxon>Burkholderiales</taxon>
        <taxon>Sphaerotilaceae</taxon>
        <taxon>Roseateles</taxon>
    </lineage>
</organism>